<keyword evidence="3" id="KW-1185">Reference proteome</keyword>
<comment type="caution">
    <text evidence="2">The sequence shown here is derived from an EMBL/GenBank/DDBJ whole genome shotgun (WGS) entry which is preliminary data.</text>
</comment>
<gene>
    <name evidence="2" type="ORF">NBRC111893_2435</name>
</gene>
<evidence type="ECO:0000313" key="2">
    <source>
        <dbReference type="EMBL" id="GAY74289.1"/>
    </source>
</evidence>
<protein>
    <submittedName>
        <fullName evidence="2">Uncharacterized protein</fullName>
    </submittedName>
</protein>
<dbReference type="RefSeq" id="WP_160114483.1">
    <property type="nucleotide sequence ID" value="NZ_BEXA01000008.1"/>
</dbReference>
<dbReference type="EMBL" id="BEXA01000008">
    <property type="protein sequence ID" value="GAY74289.1"/>
    <property type="molecule type" value="Genomic_DNA"/>
</dbReference>
<keyword evidence="1" id="KW-0175">Coiled coil</keyword>
<evidence type="ECO:0000313" key="3">
    <source>
        <dbReference type="Proteomes" id="UP000286974"/>
    </source>
</evidence>
<evidence type="ECO:0000256" key="1">
    <source>
        <dbReference type="SAM" id="Coils"/>
    </source>
</evidence>
<name>A0A401FPH2_9LACO</name>
<reference evidence="2 3" key="1">
    <citation type="submission" date="2017-11" db="EMBL/GenBank/DDBJ databases">
        <title>Draft Genome Sequence of Lactobacillus curieae NBRC 111893 isolated from Koso, a Japanese sugar-Vegetable Fermented Beverage.</title>
        <authorList>
            <person name="Chiou T.Y."/>
            <person name="Oshima K."/>
            <person name="Suda W."/>
            <person name="Hattori M."/>
            <person name="Takahashi T."/>
        </authorList>
    </citation>
    <scope>NUCLEOTIDE SEQUENCE [LARGE SCALE GENOMIC DNA]</scope>
    <source>
        <strain evidence="2 3">NBRC111893</strain>
    </source>
</reference>
<organism evidence="2 3">
    <name type="scientific">Lentilactobacillus kosonis</name>
    <dbReference type="NCBI Taxonomy" id="2810561"/>
    <lineage>
        <taxon>Bacteria</taxon>
        <taxon>Bacillati</taxon>
        <taxon>Bacillota</taxon>
        <taxon>Bacilli</taxon>
        <taxon>Lactobacillales</taxon>
        <taxon>Lactobacillaceae</taxon>
        <taxon>Lentilactobacillus</taxon>
    </lineage>
</organism>
<proteinExistence type="predicted"/>
<dbReference type="AlphaFoldDB" id="A0A401FPH2"/>
<dbReference type="Proteomes" id="UP000286974">
    <property type="component" value="Unassembled WGS sequence"/>
</dbReference>
<accession>A0A401FPH2</accession>
<sequence length="48" mass="5386">MKSLAGKIKTIESKTGYKKDREAYDKANKLIKNAQKVIKSKKALKSFG</sequence>
<feature type="coiled-coil region" evidence="1">
    <location>
        <begin position="17"/>
        <end position="44"/>
    </location>
</feature>